<evidence type="ECO:0000313" key="2">
    <source>
        <dbReference type="Proteomes" id="UP000257109"/>
    </source>
</evidence>
<proteinExistence type="predicted"/>
<dbReference type="Proteomes" id="UP000257109">
    <property type="component" value="Unassembled WGS sequence"/>
</dbReference>
<name>A0A371HXK5_MUCPR</name>
<accession>A0A371HXK5</accession>
<dbReference type="EMBL" id="QJKJ01001448">
    <property type="protein sequence ID" value="RDY07526.1"/>
    <property type="molecule type" value="Genomic_DNA"/>
</dbReference>
<organism evidence="1 2">
    <name type="scientific">Mucuna pruriens</name>
    <name type="common">Velvet bean</name>
    <name type="synonym">Dolichos pruriens</name>
    <dbReference type="NCBI Taxonomy" id="157652"/>
    <lineage>
        <taxon>Eukaryota</taxon>
        <taxon>Viridiplantae</taxon>
        <taxon>Streptophyta</taxon>
        <taxon>Embryophyta</taxon>
        <taxon>Tracheophyta</taxon>
        <taxon>Spermatophyta</taxon>
        <taxon>Magnoliopsida</taxon>
        <taxon>eudicotyledons</taxon>
        <taxon>Gunneridae</taxon>
        <taxon>Pentapetalae</taxon>
        <taxon>rosids</taxon>
        <taxon>fabids</taxon>
        <taxon>Fabales</taxon>
        <taxon>Fabaceae</taxon>
        <taxon>Papilionoideae</taxon>
        <taxon>50 kb inversion clade</taxon>
        <taxon>NPAAA clade</taxon>
        <taxon>indigoferoid/millettioid clade</taxon>
        <taxon>Phaseoleae</taxon>
        <taxon>Mucuna</taxon>
    </lineage>
</organism>
<sequence length="86" mass="9948">MDYSSSHLPKPNSKNLLTSTGFHAQIQGSLSLTFSFSWDHHLSLGKSKKKSKLCYPNHALKFSIVYLLQDLYIHYSRITIHKVFHE</sequence>
<evidence type="ECO:0000313" key="1">
    <source>
        <dbReference type="EMBL" id="RDY07526.1"/>
    </source>
</evidence>
<dbReference type="AlphaFoldDB" id="A0A371HXK5"/>
<gene>
    <name evidence="1" type="ORF">CR513_08356</name>
</gene>
<protein>
    <submittedName>
        <fullName evidence="1">Uncharacterized protein</fullName>
    </submittedName>
</protein>
<feature type="non-terminal residue" evidence="1">
    <location>
        <position position="1"/>
    </location>
</feature>
<reference evidence="1" key="1">
    <citation type="submission" date="2018-05" db="EMBL/GenBank/DDBJ databases">
        <title>Draft genome of Mucuna pruriens seed.</title>
        <authorList>
            <person name="Nnadi N.E."/>
            <person name="Vos R."/>
            <person name="Hasami M.H."/>
            <person name="Devisetty U.K."/>
            <person name="Aguiy J.C."/>
        </authorList>
    </citation>
    <scope>NUCLEOTIDE SEQUENCE [LARGE SCALE GENOMIC DNA]</scope>
    <source>
        <strain evidence="1">JCA_2017</strain>
    </source>
</reference>
<keyword evidence="2" id="KW-1185">Reference proteome</keyword>
<comment type="caution">
    <text evidence="1">The sequence shown here is derived from an EMBL/GenBank/DDBJ whole genome shotgun (WGS) entry which is preliminary data.</text>
</comment>